<dbReference type="Proteomes" id="UP000055611">
    <property type="component" value="Chromosome"/>
</dbReference>
<evidence type="ECO:0000256" key="1">
    <source>
        <dbReference type="ARBA" id="ARBA00005010"/>
    </source>
</evidence>
<keyword evidence="4" id="KW-0520">NAD</keyword>
<dbReference type="Pfam" id="PF13241">
    <property type="entry name" value="NAD_binding_7"/>
    <property type="match status" value="1"/>
</dbReference>
<evidence type="ECO:0000313" key="11">
    <source>
        <dbReference type="Proteomes" id="UP000295506"/>
    </source>
</evidence>
<dbReference type="InterPro" id="IPR042518">
    <property type="entry name" value="SirC_C"/>
</dbReference>
<dbReference type="EMBL" id="CP014206">
    <property type="protein sequence ID" value="AMK11782.1"/>
    <property type="molecule type" value="Genomic_DNA"/>
</dbReference>
<dbReference type="Gene3D" id="3.40.50.720">
    <property type="entry name" value="NAD(P)-binding Rossmann-like Domain"/>
    <property type="match status" value="1"/>
</dbReference>
<gene>
    <name evidence="8" type="ORF">AWY79_11980</name>
    <name evidence="9" type="ORF">EDC59_106134</name>
</gene>
<evidence type="ECO:0000256" key="3">
    <source>
        <dbReference type="ARBA" id="ARBA00023002"/>
    </source>
</evidence>
<dbReference type="KEGG" id="dej:AWY79_11980"/>
<dbReference type="GO" id="GO:0019354">
    <property type="term" value="P:siroheme biosynthetic process"/>
    <property type="evidence" value="ECO:0007669"/>
    <property type="project" value="UniProtKB-UniPathway"/>
</dbReference>
<dbReference type="SUPFAM" id="SSF51735">
    <property type="entry name" value="NAD(P)-binding Rossmann-fold domains"/>
    <property type="match status" value="1"/>
</dbReference>
<evidence type="ECO:0000256" key="5">
    <source>
        <dbReference type="ARBA" id="ARBA00023244"/>
    </source>
</evidence>
<keyword evidence="3" id="KW-0560">Oxidoreductase</keyword>
<evidence type="ECO:0000313" key="9">
    <source>
        <dbReference type="EMBL" id="TDT88321.1"/>
    </source>
</evidence>
<evidence type="ECO:0000259" key="7">
    <source>
        <dbReference type="Pfam" id="PF14824"/>
    </source>
</evidence>
<keyword evidence="5" id="KW-0627">Porphyrin biosynthesis</keyword>
<keyword evidence="10" id="KW-1185">Reference proteome</keyword>
<proteinExistence type="predicted"/>
<evidence type="ECO:0000313" key="8">
    <source>
        <dbReference type="EMBL" id="AMK11782.1"/>
    </source>
</evidence>
<dbReference type="InterPro" id="IPR028281">
    <property type="entry name" value="Sirohaem_synthase_central"/>
</dbReference>
<reference evidence="8 10" key="1">
    <citation type="journal article" date="2016" name="Front. Microbiol.">
        <title>Genome Sequence of the Piezophilic, Mesophilic Sulfate-Reducing Bacterium Desulfovibrio indicus J2T.</title>
        <authorList>
            <person name="Cao J."/>
            <person name="Maignien L."/>
            <person name="Shao Z."/>
            <person name="Alain K."/>
            <person name="Jebbar M."/>
        </authorList>
    </citation>
    <scope>NUCLEOTIDE SEQUENCE [LARGE SCALE GENOMIC DNA]</scope>
    <source>
        <strain evidence="8 10">J2</strain>
    </source>
</reference>
<dbReference type="RefSeq" id="WP_066804152.1">
    <property type="nucleotide sequence ID" value="NZ_CP014206.1"/>
</dbReference>
<dbReference type="EC" id="1.3.1.76" evidence="2"/>
<dbReference type="InterPro" id="IPR028161">
    <property type="entry name" value="Met8-like"/>
</dbReference>
<dbReference type="GO" id="GO:0004325">
    <property type="term" value="F:ferrochelatase activity"/>
    <property type="evidence" value="ECO:0007669"/>
    <property type="project" value="InterPro"/>
</dbReference>
<dbReference type="PANTHER" id="PTHR35330">
    <property type="entry name" value="SIROHEME BIOSYNTHESIS PROTEIN MET8"/>
    <property type="match status" value="1"/>
</dbReference>
<evidence type="ECO:0000256" key="4">
    <source>
        <dbReference type="ARBA" id="ARBA00023027"/>
    </source>
</evidence>
<organism evidence="9 11">
    <name type="scientific">Pseudodesulfovibrio indicus</name>
    <dbReference type="NCBI Taxonomy" id="1716143"/>
    <lineage>
        <taxon>Bacteria</taxon>
        <taxon>Pseudomonadati</taxon>
        <taxon>Thermodesulfobacteriota</taxon>
        <taxon>Desulfovibrionia</taxon>
        <taxon>Desulfovibrionales</taxon>
        <taxon>Desulfovibrionaceae</taxon>
    </lineage>
</organism>
<comment type="catalytic activity">
    <reaction evidence="6">
        <text>precorrin-2 + NAD(+) = sirohydrochlorin + NADH + 2 H(+)</text>
        <dbReference type="Rhea" id="RHEA:15613"/>
        <dbReference type="ChEBI" id="CHEBI:15378"/>
        <dbReference type="ChEBI" id="CHEBI:57540"/>
        <dbReference type="ChEBI" id="CHEBI:57945"/>
        <dbReference type="ChEBI" id="CHEBI:58351"/>
        <dbReference type="ChEBI" id="CHEBI:58827"/>
        <dbReference type="EC" id="1.3.1.76"/>
    </reaction>
</comment>
<dbReference type="InterPro" id="IPR006367">
    <property type="entry name" value="Sirohaem_synthase_N"/>
</dbReference>
<dbReference type="Pfam" id="PF14824">
    <property type="entry name" value="Sirohm_synth_M"/>
    <property type="match status" value="1"/>
</dbReference>
<dbReference type="InterPro" id="IPR036291">
    <property type="entry name" value="NAD(P)-bd_dom_sf"/>
</dbReference>
<feature type="domain" description="Siroheme synthase central" evidence="7">
    <location>
        <begin position="121"/>
        <end position="147"/>
    </location>
</feature>
<dbReference type="SUPFAM" id="SSF75615">
    <property type="entry name" value="Siroheme synthase middle domains-like"/>
    <property type="match status" value="1"/>
</dbReference>
<dbReference type="PANTHER" id="PTHR35330:SF1">
    <property type="entry name" value="SIROHEME BIOSYNTHESIS PROTEIN MET8"/>
    <property type="match status" value="1"/>
</dbReference>
<comment type="pathway">
    <text evidence="1">Porphyrin-containing compound metabolism; siroheme biosynthesis; sirohydrochlorin from precorrin-2: step 1/1.</text>
</comment>
<dbReference type="AlphaFoldDB" id="A0A126QP66"/>
<accession>A0A126QP66</accession>
<dbReference type="Proteomes" id="UP000295506">
    <property type="component" value="Unassembled WGS sequence"/>
</dbReference>
<evidence type="ECO:0000256" key="2">
    <source>
        <dbReference type="ARBA" id="ARBA00012400"/>
    </source>
</evidence>
<dbReference type="Gene3D" id="1.10.8.610">
    <property type="entry name" value="SirC, precorrin-2 dehydrogenase, C-terminal helical domain-like"/>
    <property type="match status" value="1"/>
</dbReference>
<dbReference type="EMBL" id="SOBK01000006">
    <property type="protein sequence ID" value="TDT88321.1"/>
    <property type="molecule type" value="Genomic_DNA"/>
</dbReference>
<dbReference type="OrthoDB" id="9815856at2"/>
<name>A0A126QP66_9BACT</name>
<protein>
    <recommendedName>
        <fullName evidence="2">precorrin-2 dehydrogenase</fullName>
        <ecNumber evidence="2">1.3.1.76</ecNumber>
    </recommendedName>
</protein>
<evidence type="ECO:0000256" key="6">
    <source>
        <dbReference type="ARBA" id="ARBA00047561"/>
    </source>
</evidence>
<reference evidence="9 11" key="2">
    <citation type="submission" date="2019-03" db="EMBL/GenBank/DDBJ databases">
        <title>Genomic Encyclopedia of Type Strains, Phase IV (KMG-IV): sequencing the most valuable type-strain genomes for metagenomic binning, comparative biology and taxonomic classification.</title>
        <authorList>
            <person name="Goeker M."/>
        </authorList>
    </citation>
    <scope>NUCLEOTIDE SEQUENCE [LARGE SCALE GENOMIC DNA]</scope>
    <source>
        <strain evidence="9 11">DSM 101483</strain>
    </source>
</reference>
<evidence type="ECO:0000313" key="10">
    <source>
        <dbReference type="Proteomes" id="UP000055611"/>
    </source>
</evidence>
<dbReference type="GO" id="GO:0043115">
    <property type="term" value="F:precorrin-2 dehydrogenase activity"/>
    <property type="evidence" value="ECO:0007669"/>
    <property type="project" value="UniProtKB-EC"/>
</dbReference>
<sequence length="225" mass="24594">MRYYPIFVNLENKGCLVVGAGEVGKRKIQSLADSGAGHVTIIDTREPDPEMAPLLARPEVDFYCREFADSDLDGKFLVIACTSSEEVNWRISNLCRDRGILCNIVDQPEKCSFIVPATVKRGDLTVAISTAGQSPAMAKRIRKELQESFGDEYASLLSVMGRIRPLMLGLGLTTADNTAVFRSLVDSSLLAAIKGRDLDAVTEILKESLPEPLHDNIPELLDGLV</sequence>
<dbReference type="NCBIfam" id="TIGR01470">
    <property type="entry name" value="cysG_Nterm"/>
    <property type="match status" value="1"/>
</dbReference>